<dbReference type="Proteomes" id="UP000274483">
    <property type="component" value="Chromosome"/>
</dbReference>
<organism evidence="3 4">
    <name type="scientific">Kaistella daneshvariae</name>
    <dbReference type="NCBI Taxonomy" id="2487074"/>
    <lineage>
        <taxon>Bacteria</taxon>
        <taxon>Pseudomonadati</taxon>
        <taxon>Bacteroidota</taxon>
        <taxon>Flavobacteriia</taxon>
        <taxon>Flavobacteriales</taxon>
        <taxon>Weeksellaceae</taxon>
        <taxon>Chryseobacterium group</taxon>
        <taxon>Kaistella</taxon>
    </lineage>
</organism>
<protein>
    <submittedName>
        <fullName evidence="3">Thioesterase</fullName>
    </submittedName>
</protein>
<sequence>MLRQAQDKLRRKRRSNKNLNYMSHFHYKFEVRWSDIDANKHLANSSYVEYCAQTRMAFMRTHKMGLKELSYWGIGPVILHERYSFFKEIYADQTVFVTAEISGMSEDASIYQFVHKFYLPDGTHCATAEATGVWIDTMLRKSTTPPDDILEVLEEFKSDDVKILTRADLKDLPFKPQNIEPFHKHGTFTWKKKNDEKTPE</sequence>
<name>A0ABM7C7D7_9FLAO</name>
<dbReference type="SUPFAM" id="SSF54637">
    <property type="entry name" value="Thioesterase/thiol ester dehydrase-isomerase"/>
    <property type="match status" value="1"/>
</dbReference>
<dbReference type="Pfam" id="PF13279">
    <property type="entry name" value="4HBT_2"/>
    <property type="match status" value="1"/>
</dbReference>
<evidence type="ECO:0000256" key="1">
    <source>
        <dbReference type="ARBA" id="ARBA00005953"/>
    </source>
</evidence>
<keyword evidence="2" id="KW-0378">Hydrolase</keyword>
<accession>A0ABM7C7D7</accession>
<keyword evidence="4" id="KW-1185">Reference proteome</keyword>
<evidence type="ECO:0000256" key="2">
    <source>
        <dbReference type="ARBA" id="ARBA00022801"/>
    </source>
</evidence>
<dbReference type="PANTHER" id="PTHR31793">
    <property type="entry name" value="4-HYDROXYBENZOYL-COA THIOESTERASE FAMILY MEMBER"/>
    <property type="match status" value="1"/>
</dbReference>
<dbReference type="EMBL" id="CP034158">
    <property type="protein sequence ID" value="AZI66886.1"/>
    <property type="molecule type" value="Genomic_DNA"/>
</dbReference>
<dbReference type="InterPro" id="IPR029069">
    <property type="entry name" value="HotDog_dom_sf"/>
</dbReference>
<dbReference type="Gene3D" id="3.10.129.10">
    <property type="entry name" value="Hotdog Thioesterase"/>
    <property type="match status" value="1"/>
</dbReference>
<reference evidence="3 4" key="1">
    <citation type="submission" date="2018-11" db="EMBL/GenBank/DDBJ databases">
        <title>Proposal to divide the Flavobacteriaceae and reorganize its genera based on Amino Acid Identity values calculated from whole genome sequences.</title>
        <authorList>
            <person name="Nicholson A.C."/>
            <person name="Gulvik C.A."/>
            <person name="Whitney A.M."/>
            <person name="Humrighouse B.W."/>
            <person name="Bell M."/>
            <person name="Holmes B."/>
            <person name="Steigerwalt A.G."/>
            <person name="Villarma A."/>
            <person name="Sheth M."/>
            <person name="Batra D."/>
            <person name="Pryor J."/>
            <person name="Bernardet J.-F."/>
            <person name="Hugo C."/>
            <person name="Kampfer P."/>
            <person name="Newman J.D."/>
            <person name="McQuiston J.R."/>
        </authorList>
    </citation>
    <scope>NUCLEOTIDE SEQUENCE [LARGE SCALE GENOMIC DNA]</scope>
    <source>
        <strain evidence="3 4">H3001</strain>
    </source>
</reference>
<evidence type="ECO:0000313" key="4">
    <source>
        <dbReference type="Proteomes" id="UP000274483"/>
    </source>
</evidence>
<dbReference type="CDD" id="cd00586">
    <property type="entry name" value="4HBT"/>
    <property type="match status" value="1"/>
</dbReference>
<gene>
    <name evidence="3" type="ORF">EIB71_03980</name>
</gene>
<comment type="similarity">
    <text evidence="1">Belongs to the 4-hydroxybenzoyl-CoA thioesterase family.</text>
</comment>
<evidence type="ECO:0000313" key="3">
    <source>
        <dbReference type="EMBL" id="AZI66886.1"/>
    </source>
</evidence>
<dbReference type="PANTHER" id="PTHR31793:SF27">
    <property type="entry name" value="NOVEL THIOESTERASE SUPERFAMILY DOMAIN AND SAPOSIN A-TYPE DOMAIN CONTAINING PROTEIN (0610012H03RIK)"/>
    <property type="match status" value="1"/>
</dbReference>
<proteinExistence type="inferred from homology"/>
<dbReference type="InterPro" id="IPR050563">
    <property type="entry name" value="4-hydroxybenzoyl-CoA_TE"/>
</dbReference>